<feature type="non-terminal residue" evidence="3">
    <location>
        <position position="807"/>
    </location>
</feature>
<evidence type="ECO:0000313" key="3">
    <source>
        <dbReference type="EMBL" id="CAJ0569572.1"/>
    </source>
</evidence>
<reference evidence="3" key="1">
    <citation type="submission" date="2023-06" db="EMBL/GenBank/DDBJ databases">
        <authorList>
            <person name="Delattre M."/>
        </authorList>
    </citation>
    <scope>NUCLEOTIDE SEQUENCE</scope>
    <source>
        <strain evidence="3">AF72</strain>
    </source>
</reference>
<dbReference type="EMBL" id="CATQJA010002060">
    <property type="protein sequence ID" value="CAJ0569572.1"/>
    <property type="molecule type" value="Genomic_DNA"/>
</dbReference>
<accession>A0AA36CI99</accession>
<feature type="coiled-coil region" evidence="1">
    <location>
        <begin position="657"/>
        <end position="753"/>
    </location>
</feature>
<gene>
    <name evidence="3" type="ORF">MSPICULIGERA_LOCUS8048</name>
</gene>
<keyword evidence="1" id="KW-0175">Coiled coil</keyword>
<dbReference type="Proteomes" id="UP001177023">
    <property type="component" value="Unassembled WGS sequence"/>
</dbReference>
<sequence>MAADNDDSDIEVIELDTSTDDVELEIVEVAKPPAAKKKRSEFPPQLQKRIPMLYAAENGNIFWALDSLIYHHFESRTFRLQEPALHRKWQIRAAEKGLVPTTNAESSHFSKQQARLEDKKKIEDARFNARSTALPKSYVYPLHQEKVPAPEFREKDEDAVVDTIEFICELADDSTAARQEALQLKRVYANYQLKKAPPACTLEELRHEIVEGARWRLGMSVSTQIIGPSLATLSNWLSLAPERELSSDVGEPVALLRDVEPDPERFEVRAVLENMLDMVSDFSANRQDHMAAVVKELNLRMYTGTEQQQPSTSQESASDAVWVEYPLAHPCVYKFSQAAQIERCVDIRRWQKAPSSGGFADNALNAVTFGQQCLNDANYCRYTQEQQLETRERSNSKKAAHNWKRHNTMEEALQLAKTAGLDDEGVRTVTYMMHRKLKDLQKVFKARIAYGVRDYSALSRYNRPGAQRAPLQNQPSPWQVPPTFSQPPPPVRFAHLAQPSYHQQPPQMAAPHYQQQQMPAVPPYGASPMVQQHQMSFYQGTNLPPLNGHQQMPIQIPPPSMTIPQPVPPQVAIPQPRMQTLVDVLSRPYETIEIVSSSPSTSTTSANPAYQEQHFEREVQRRVEAELRKRLGGESRSVDEHDFEKRKDHHWGLIETKEKAERRVAGLEEQLQKKKEFLLQQMEAESKAKRAREEEERQMAEMKTRTQEVWRREVENGVQQAKQAAADAYRDTLRELERKKRNVETELRIQQHRLKNSVHTPKVEAVVVRQPSPPPSTSTALPSARRAGFIKAEVVDLTSEDDVEFID</sequence>
<feature type="region of interest" description="Disordered" evidence="2">
    <location>
        <begin position="595"/>
        <end position="618"/>
    </location>
</feature>
<keyword evidence="4" id="KW-1185">Reference proteome</keyword>
<proteinExistence type="predicted"/>
<organism evidence="3 4">
    <name type="scientific">Mesorhabditis spiculigera</name>
    <dbReference type="NCBI Taxonomy" id="96644"/>
    <lineage>
        <taxon>Eukaryota</taxon>
        <taxon>Metazoa</taxon>
        <taxon>Ecdysozoa</taxon>
        <taxon>Nematoda</taxon>
        <taxon>Chromadorea</taxon>
        <taxon>Rhabditida</taxon>
        <taxon>Rhabditina</taxon>
        <taxon>Rhabditomorpha</taxon>
        <taxon>Rhabditoidea</taxon>
        <taxon>Rhabditidae</taxon>
        <taxon>Mesorhabditinae</taxon>
        <taxon>Mesorhabditis</taxon>
    </lineage>
</organism>
<evidence type="ECO:0000256" key="2">
    <source>
        <dbReference type="SAM" id="MobiDB-lite"/>
    </source>
</evidence>
<evidence type="ECO:0000313" key="4">
    <source>
        <dbReference type="Proteomes" id="UP001177023"/>
    </source>
</evidence>
<comment type="caution">
    <text evidence="3">The sequence shown here is derived from an EMBL/GenBank/DDBJ whole genome shotgun (WGS) entry which is preliminary data.</text>
</comment>
<feature type="compositionally biased region" description="Low complexity" evidence="2">
    <location>
        <begin position="596"/>
        <end position="605"/>
    </location>
</feature>
<evidence type="ECO:0000256" key="1">
    <source>
        <dbReference type="SAM" id="Coils"/>
    </source>
</evidence>
<protein>
    <submittedName>
        <fullName evidence="3">Uncharacterized protein</fullName>
    </submittedName>
</protein>
<name>A0AA36CI99_9BILA</name>
<dbReference type="AlphaFoldDB" id="A0AA36CI99"/>